<keyword evidence="12" id="KW-1185">Reference proteome</keyword>
<dbReference type="InterPro" id="IPR013083">
    <property type="entry name" value="Znf_RING/FYVE/PHD"/>
</dbReference>
<sequence length="812" mass="89309">MFRLKNCFCPEGLTKGKNEFLPDVTRFEEFLEDSWGLKAKQPATCQVKVPKLLISSPSQVLVGDGCGSSGGDGEEATSIASAQNARVALQKKAAASSNVAEDFARGFQSGDVEGSMKDVGGEEQGLSNIKVMCWLCFSCENEGGERARKMMSCNCCGKKCHLRCLKTWGQHRDLLHWSSWTCPSCRLCEGCQTTGDSRKFMYCKRCDAAYHCHCMQPPHKRVRGGPYLCPKHTKCHSCSSNVPGKGLTVRWFLGYTCCDACGRLFIKGKYCQVCLKVYRDSETTPMVCCDICERWVHCECDGISDEIYLQFQVDRSLLYSCPECRGCSDQSTKSENVVQEIWRRRDLADRDLIANLRAGAGLPVEDEMFSISPFSDDEDTAPVVKNANKKSLKFSRKGLVDKSLKKSKEYVKKSGKEKGLTGQYEGHPDAPSGGYSAGDVKNDELQAYGELDSFFSPAGNLTEGICSFNMAGVIDDITGNTGKRTVQRKGSKPQRLDGDDVGIQTSMPKTSKEPKGVIHLGALDKNIAGSPKSDASSCQKEQDLTTSHGNEDLVLLRENENSERNETTLGDGKESNLIKIKKVSSEATHFPAKVGGKFAGGSGPYPPLKTSGILGKRSNDSSVTTKAGFEVPATRDNKLASVKHAEAGLASCGDLYEEKRGSPSLSNSPRMDPRPLQRPKFKNPYHESQNAFASPGEPEKSMDKGHESKRKRSPTFEEKASIKSDDNSSQRYEGIITDDFLSDIWILKKLGQNANGKRVQFHHLFDNTWQRGTVVEVFEGSSVVSVVLDDGKKINLELGQQAIRLISSKEIY</sequence>
<name>A0ABM1V594_SOLPN</name>
<dbReference type="InterPro" id="IPR001965">
    <property type="entry name" value="Znf_PHD"/>
</dbReference>
<feature type="compositionally biased region" description="Polar residues" evidence="10">
    <location>
        <begin position="533"/>
        <end position="548"/>
    </location>
</feature>
<comment type="subcellular location">
    <subcellularLocation>
        <location evidence="1">Nucleus</location>
    </subcellularLocation>
</comment>
<keyword evidence="2" id="KW-0479">Metal-binding</keyword>
<evidence type="ECO:0000256" key="4">
    <source>
        <dbReference type="ARBA" id="ARBA00022771"/>
    </source>
</evidence>
<protein>
    <submittedName>
        <fullName evidence="13">Uncharacterized protein LOC107024954 isoform X3</fullName>
    </submittedName>
</protein>
<keyword evidence="8" id="KW-0539">Nucleus</keyword>
<dbReference type="InterPro" id="IPR019787">
    <property type="entry name" value="Znf_PHD-finger"/>
</dbReference>
<keyword evidence="5" id="KW-0862">Zinc</keyword>
<evidence type="ECO:0000256" key="3">
    <source>
        <dbReference type="ARBA" id="ARBA00022737"/>
    </source>
</evidence>
<feature type="region of interest" description="Disordered" evidence="10">
    <location>
        <begin position="410"/>
        <end position="438"/>
    </location>
</feature>
<evidence type="ECO:0000256" key="6">
    <source>
        <dbReference type="ARBA" id="ARBA00023015"/>
    </source>
</evidence>
<keyword evidence="4 9" id="KW-0863">Zinc-finger</keyword>
<reference evidence="12" key="1">
    <citation type="journal article" date="2014" name="Nat. Genet.">
        <title>The genome of the stress-tolerant wild tomato species Solanum pennellii.</title>
        <authorList>
            <person name="Bolger A."/>
            <person name="Scossa F."/>
            <person name="Bolger M.E."/>
            <person name="Lanz C."/>
            <person name="Maumus F."/>
            <person name="Tohge T."/>
            <person name="Quesneville H."/>
            <person name="Alseekh S."/>
            <person name="Sorensen I."/>
            <person name="Lichtenstein G."/>
            <person name="Fich E.A."/>
            <person name="Conte M."/>
            <person name="Keller H."/>
            <person name="Schneeberger K."/>
            <person name="Schwacke R."/>
            <person name="Ofner I."/>
            <person name="Vrebalov J."/>
            <person name="Xu Y."/>
            <person name="Osorio S."/>
            <person name="Aflitos S.A."/>
            <person name="Schijlen E."/>
            <person name="Jimenez-Gomez J.M."/>
            <person name="Ryngajllo M."/>
            <person name="Kimura S."/>
            <person name="Kumar R."/>
            <person name="Koenig D."/>
            <person name="Headland L.R."/>
            <person name="Maloof J.N."/>
            <person name="Sinha N."/>
            <person name="van Ham R.C."/>
            <person name="Lankhorst R.K."/>
            <person name="Mao L."/>
            <person name="Vogel A."/>
            <person name="Arsova B."/>
            <person name="Panstruga R."/>
            <person name="Fei Z."/>
            <person name="Rose J.K."/>
            <person name="Zamir D."/>
            <person name="Carrari F."/>
            <person name="Giovannoni J.J."/>
            <person name="Weigel D."/>
            <person name="Usadel B."/>
            <person name="Fernie A.R."/>
        </authorList>
    </citation>
    <scope>NUCLEOTIDE SEQUENCE [LARGE SCALE GENOMIC DNA]</scope>
    <source>
        <strain evidence="12">cv. LA0716</strain>
    </source>
</reference>
<dbReference type="InterPro" id="IPR011011">
    <property type="entry name" value="Znf_FYVE_PHD"/>
</dbReference>
<feature type="region of interest" description="Disordered" evidence="10">
    <location>
        <begin position="526"/>
        <end position="551"/>
    </location>
</feature>
<dbReference type="GeneID" id="107024954"/>
<evidence type="ECO:0000256" key="10">
    <source>
        <dbReference type="SAM" id="MobiDB-lite"/>
    </source>
</evidence>
<dbReference type="PANTHER" id="PTHR45888">
    <property type="entry name" value="HL01030P-RELATED"/>
    <property type="match status" value="1"/>
</dbReference>
<keyword evidence="6" id="KW-0805">Transcription regulation</keyword>
<feature type="domain" description="PHD-type" evidence="11">
    <location>
        <begin position="268"/>
        <end position="327"/>
    </location>
</feature>
<evidence type="ECO:0000259" key="11">
    <source>
        <dbReference type="PROSITE" id="PS50016"/>
    </source>
</evidence>
<dbReference type="SUPFAM" id="SSF57903">
    <property type="entry name" value="FYVE/PHD zinc finger"/>
    <property type="match status" value="2"/>
</dbReference>
<evidence type="ECO:0000256" key="7">
    <source>
        <dbReference type="ARBA" id="ARBA00023163"/>
    </source>
</evidence>
<reference evidence="13" key="2">
    <citation type="submission" date="2025-08" db="UniProtKB">
        <authorList>
            <consortium name="RefSeq"/>
        </authorList>
    </citation>
    <scope>IDENTIFICATION</scope>
</reference>
<dbReference type="PANTHER" id="PTHR45888:SF4">
    <property type="entry name" value="PHD FINGER PROTEIN 10"/>
    <property type="match status" value="1"/>
</dbReference>
<dbReference type="SMART" id="SM00249">
    <property type="entry name" value="PHD"/>
    <property type="match status" value="3"/>
</dbReference>
<evidence type="ECO:0000256" key="5">
    <source>
        <dbReference type="ARBA" id="ARBA00022833"/>
    </source>
</evidence>
<feature type="compositionally biased region" description="Basic and acidic residues" evidence="10">
    <location>
        <begin position="714"/>
        <end position="728"/>
    </location>
</feature>
<evidence type="ECO:0000256" key="1">
    <source>
        <dbReference type="ARBA" id="ARBA00004123"/>
    </source>
</evidence>
<proteinExistence type="predicted"/>
<feature type="region of interest" description="Disordered" evidence="10">
    <location>
        <begin position="595"/>
        <end position="629"/>
    </location>
</feature>
<organism evidence="12 13">
    <name type="scientific">Solanum pennellii</name>
    <name type="common">Tomato</name>
    <name type="synonym">Lycopersicon pennellii</name>
    <dbReference type="NCBI Taxonomy" id="28526"/>
    <lineage>
        <taxon>Eukaryota</taxon>
        <taxon>Viridiplantae</taxon>
        <taxon>Streptophyta</taxon>
        <taxon>Embryophyta</taxon>
        <taxon>Tracheophyta</taxon>
        <taxon>Spermatophyta</taxon>
        <taxon>Magnoliopsida</taxon>
        <taxon>eudicotyledons</taxon>
        <taxon>Gunneridae</taxon>
        <taxon>Pentapetalae</taxon>
        <taxon>asterids</taxon>
        <taxon>lamiids</taxon>
        <taxon>Solanales</taxon>
        <taxon>Solanaceae</taxon>
        <taxon>Solanoideae</taxon>
        <taxon>Solaneae</taxon>
        <taxon>Solanum</taxon>
        <taxon>Solanum subgen. Lycopersicon</taxon>
    </lineage>
</organism>
<feature type="region of interest" description="Disordered" evidence="10">
    <location>
        <begin position="480"/>
        <end position="514"/>
    </location>
</feature>
<dbReference type="PROSITE" id="PS50016">
    <property type="entry name" value="ZF_PHD_2"/>
    <property type="match status" value="2"/>
</dbReference>
<accession>A0ABM1V594</accession>
<dbReference type="RefSeq" id="XP_027770912.1">
    <property type="nucleotide sequence ID" value="XM_027915111.1"/>
</dbReference>
<evidence type="ECO:0000256" key="2">
    <source>
        <dbReference type="ARBA" id="ARBA00022723"/>
    </source>
</evidence>
<gene>
    <name evidence="13" type="primary">LOC107024954</name>
</gene>
<evidence type="ECO:0000313" key="13">
    <source>
        <dbReference type="RefSeq" id="XP_027770912.1"/>
    </source>
</evidence>
<dbReference type="Gene3D" id="3.30.40.10">
    <property type="entry name" value="Zinc/RING finger domain, C3HC4 (zinc finger)"/>
    <property type="match status" value="2"/>
</dbReference>
<dbReference type="InterPro" id="IPR055197">
    <property type="entry name" value="PHDvar_NSD"/>
</dbReference>
<feature type="region of interest" description="Disordered" evidence="10">
    <location>
        <begin position="654"/>
        <end position="728"/>
    </location>
</feature>
<dbReference type="Pfam" id="PF23004">
    <property type="entry name" value="PHDvar_NSD"/>
    <property type="match status" value="1"/>
</dbReference>
<evidence type="ECO:0000256" key="8">
    <source>
        <dbReference type="ARBA" id="ARBA00023242"/>
    </source>
</evidence>
<feature type="compositionally biased region" description="Basic and acidic residues" evidence="10">
    <location>
        <begin position="410"/>
        <end position="419"/>
    </location>
</feature>
<keyword evidence="3" id="KW-0677">Repeat</keyword>
<keyword evidence="7" id="KW-0804">Transcription</keyword>
<feature type="domain" description="PHD-type" evidence="11">
    <location>
        <begin position="130"/>
        <end position="188"/>
    </location>
</feature>
<dbReference type="Proteomes" id="UP000694930">
    <property type="component" value="Chromosome 1"/>
</dbReference>
<evidence type="ECO:0000313" key="12">
    <source>
        <dbReference type="Proteomes" id="UP000694930"/>
    </source>
</evidence>
<evidence type="ECO:0000256" key="9">
    <source>
        <dbReference type="PROSITE-ProRule" id="PRU00146"/>
    </source>
</evidence>
<feature type="compositionally biased region" description="Basic and acidic residues" evidence="10">
    <location>
        <begin position="697"/>
        <end position="706"/>
    </location>
</feature>